<reference evidence="2" key="1">
    <citation type="submission" date="2016-11" db="UniProtKB">
        <authorList>
            <consortium name="WormBaseParasite"/>
        </authorList>
    </citation>
    <scope>IDENTIFICATION</scope>
    <source>
        <strain evidence="2">KR3021</strain>
    </source>
</reference>
<dbReference type="Proteomes" id="UP000095286">
    <property type="component" value="Unplaced"/>
</dbReference>
<name>A0AC35TIF4_9BILA</name>
<evidence type="ECO:0000313" key="2">
    <source>
        <dbReference type="WBParaSite" id="RSKR_0000090000.1"/>
    </source>
</evidence>
<accession>A0AC35TIF4</accession>
<evidence type="ECO:0000313" key="1">
    <source>
        <dbReference type="Proteomes" id="UP000095286"/>
    </source>
</evidence>
<dbReference type="WBParaSite" id="RSKR_0000090000.1">
    <property type="protein sequence ID" value="RSKR_0000090000.1"/>
    <property type="gene ID" value="RSKR_0000090000"/>
</dbReference>
<organism evidence="1 2">
    <name type="scientific">Rhabditophanes sp. KR3021</name>
    <dbReference type="NCBI Taxonomy" id="114890"/>
    <lineage>
        <taxon>Eukaryota</taxon>
        <taxon>Metazoa</taxon>
        <taxon>Ecdysozoa</taxon>
        <taxon>Nematoda</taxon>
        <taxon>Chromadorea</taxon>
        <taxon>Rhabditida</taxon>
        <taxon>Tylenchina</taxon>
        <taxon>Panagrolaimomorpha</taxon>
        <taxon>Strongyloidoidea</taxon>
        <taxon>Alloionematidae</taxon>
        <taxon>Rhabditophanes</taxon>
    </lineage>
</organism>
<sequence length="127" mass="14250">MNAGTPFTNTSTASLAIIPTFDSANCVVEYTKIKNATVASFNYTALYGKINELFLNGPDIYDSFFNYEDNATLVAQDPRIFVTCNESVKVIARYNDQARGDMFMVPSIEHAGKNYSIMKPILYFCHF</sequence>
<protein>
    <submittedName>
        <fullName evidence="2">ZP domain-containing protein</fullName>
    </submittedName>
</protein>
<proteinExistence type="predicted"/>